<evidence type="ECO:0000313" key="2">
    <source>
        <dbReference type="Proteomes" id="UP001235343"/>
    </source>
</evidence>
<evidence type="ECO:0000313" key="1">
    <source>
        <dbReference type="EMBL" id="MDL4838896.1"/>
    </source>
</evidence>
<comment type="caution">
    <text evidence="1">The sequence shown here is derived from an EMBL/GenBank/DDBJ whole genome shotgun (WGS) entry which is preliminary data.</text>
</comment>
<organism evidence="1 2">
    <name type="scientific">Aquibacillus rhizosphaerae</name>
    <dbReference type="NCBI Taxonomy" id="3051431"/>
    <lineage>
        <taxon>Bacteria</taxon>
        <taxon>Bacillati</taxon>
        <taxon>Bacillota</taxon>
        <taxon>Bacilli</taxon>
        <taxon>Bacillales</taxon>
        <taxon>Bacillaceae</taxon>
        <taxon>Aquibacillus</taxon>
    </lineage>
</organism>
<sequence length="149" mass="16764">MKKMGLPLSLIVLLLALSVSGIDKGYSNVDKIKVPKDVSMIKVTGLTIYSETKNRLSERKIVFEQIEEIEVLLKAIEDSTPYSGPTTSEGETHNLIITYTDTTSETIHLWLYPDRNSGRIQRKNYEGPIQILSKDDVQNIARILAKKNS</sequence>
<dbReference type="EMBL" id="JASTZU010000001">
    <property type="protein sequence ID" value="MDL4838896.1"/>
    <property type="molecule type" value="Genomic_DNA"/>
</dbReference>
<accession>A0ABT7L2R9</accession>
<gene>
    <name evidence="1" type="ORF">QQS35_00210</name>
</gene>
<evidence type="ECO:0008006" key="3">
    <source>
        <dbReference type="Google" id="ProtNLM"/>
    </source>
</evidence>
<protein>
    <recommendedName>
        <fullName evidence="3">DUF4367 domain-containing protein</fullName>
    </recommendedName>
</protein>
<proteinExistence type="predicted"/>
<name>A0ABT7L2R9_9BACI</name>
<dbReference type="Proteomes" id="UP001235343">
    <property type="component" value="Unassembled WGS sequence"/>
</dbReference>
<dbReference type="RefSeq" id="WP_285929660.1">
    <property type="nucleotide sequence ID" value="NZ_JASTZU010000001.1"/>
</dbReference>
<reference evidence="1 2" key="1">
    <citation type="submission" date="2023-06" db="EMBL/GenBank/DDBJ databases">
        <title>Aquibacillus rhizosphaerae LR5S19.</title>
        <authorList>
            <person name="Sun J.-Q."/>
        </authorList>
    </citation>
    <scope>NUCLEOTIDE SEQUENCE [LARGE SCALE GENOMIC DNA]</scope>
    <source>
        <strain evidence="1 2">LR5S19</strain>
    </source>
</reference>
<keyword evidence="2" id="KW-1185">Reference proteome</keyword>